<keyword evidence="3" id="KW-1185">Reference proteome</keyword>
<dbReference type="PANTHER" id="PTHR39339:SF1">
    <property type="entry name" value="CHAD DOMAIN-CONTAINING PROTEIN"/>
    <property type="match status" value="1"/>
</dbReference>
<dbReference type="Gene3D" id="1.40.20.10">
    <property type="entry name" value="CHAD domain"/>
    <property type="match status" value="1"/>
</dbReference>
<proteinExistence type="predicted"/>
<dbReference type="Proteomes" id="UP000269774">
    <property type="component" value="Unassembled WGS sequence"/>
</dbReference>
<organism evidence="2 3">
    <name type="scientific">Stutzerimonas zhaodongensis</name>
    <dbReference type="NCBI Taxonomy" id="1176257"/>
    <lineage>
        <taxon>Bacteria</taxon>
        <taxon>Pseudomonadati</taxon>
        <taxon>Pseudomonadota</taxon>
        <taxon>Gammaproteobacteria</taxon>
        <taxon>Pseudomonadales</taxon>
        <taxon>Pseudomonadaceae</taxon>
        <taxon>Stutzerimonas</taxon>
    </lineage>
</organism>
<feature type="domain" description="CHAD" evidence="1">
    <location>
        <begin position="7"/>
        <end position="290"/>
    </location>
</feature>
<evidence type="ECO:0000313" key="2">
    <source>
        <dbReference type="EMBL" id="RMH92622.1"/>
    </source>
</evidence>
<dbReference type="AlphaFoldDB" id="A0A3M2I0B1"/>
<dbReference type="Pfam" id="PF05235">
    <property type="entry name" value="CHAD"/>
    <property type="match status" value="1"/>
</dbReference>
<dbReference type="OrthoDB" id="9810907at2"/>
<evidence type="ECO:0000259" key="1">
    <source>
        <dbReference type="PROSITE" id="PS51708"/>
    </source>
</evidence>
<sequence>MGYKLRPKDPAEEIRKVARQGIDKAIEALSAPSEERAEGVHQARKRFKELRALLRLVRKPLGGEFKAENQRLRDLGRALAESRDAAAMLESWDLLAKRFAEPFAEESFKLARRRLYDRARRGEADTSGLDQRIDAVKTELESFRERVENWKLTAKGFDLFAAGVKRTYADGCAELAKVRVDLSDEQLHEWRKRVKDHWYQTRLLTPGWPTLMQLRSDTLKQLADMLGDDHDLAMMRELMQQQPDLFGEPQQRERLEVMIAERRSELQSGALKLGGEIYLDAPDELVARWRRYWDGAQH</sequence>
<dbReference type="InterPro" id="IPR038186">
    <property type="entry name" value="CHAD_dom_sf"/>
</dbReference>
<evidence type="ECO:0000313" key="3">
    <source>
        <dbReference type="Proteomes" id="UP000269774"/>
    </source>
</evidence>
<dbReference type="PANTHER" id="PTHR39339">
    <property type="entry name" value="SLR1444 PROTEIN"/>
    <property type="match status" value="1"/>
</dbReference>
<name>A0A3M2I0B1_9GAMM</name>
<dbReference type="SMART" id="SM00880">
    <property type="entry name" value="CHAD"/>
    <property type="match status" value="1"/>
</dbReference>
<reference evidence="2 3" key="1">
    <citation type="submission" date="2018-10" db="EMBL/GenBank/DDBJ databases">
        <title>Pseudomonas zhaodongensis NEAU-ST5-21(T) genome.</title>
        <authorList>
            <person name="Peng J."/>
            <person name="Liu Z.-P."/>
        </authorList>
    </citation>
    <scope>NUCLEOTIDE SEQUENCE [LARGE SCALE GENOMIC DNA]</scope>
    <source>
        <strain evidence="2 3">NEAU-ST5-21</strain>
    </source>
</reference>
<dbReference type="RefSeq" id="WP_122164562.1">
    <property type="nucleotide sequence ID" value="NZ_JAMOIB010000007.1"/>
</dbReference>
<accession>A0A3M2I0B1</accession>
<dbReference type="InterPro" id="IPR007899">
    <property type="entry name" value="CHAD_dom"/>
</dbReference>
<gene>
    <name evidence="2" type="ORF">EA797_07955</name>
</gene>
<comment type="caution">
    <text evidence="2">The sequence shown here is derived from an EMBL/GenBank/DDBJ whole genome shotgun (WGS) entry which is preliminary data.</text>
</comment>
<dbReference type="PROSITE" id="PS51708">
    <property type="entry name" value="CHAD"/>
    <property type="match status" value="1"/>
</dbReference>
<protein>
    <submittedName>
        <fullName evidence="2">CHAD domain-containing protein</fullName>
    </submittedName>
</protein>
<dbReference type="EMBL" id="RFFM01000001">
    <property type="protein sequence ID" value="RMH92622.1"/>
    <property type="molecule type" value="Genomic_DNA"/>
</dbReference>